<keyword evidence="2" id="KW-1185">Reference proteome</keyword>
<organism evidence="1 2">
    <name type="scientific">Muribaculum caecicola</name>
    <dbReference type="NCBI Taxonomy" id="3038144"/>
    <lineage>
        <taxon>Bacteria</taxon>
        <taxon>Pseudomonadati</taxon>
        <taxon>Bacteroidota</taxon>
        <taxon>Bacteroidia</taxon>
        <taxon>Bacteroidales</taxon>
        <taxon>Muribaculaceae</taxon>
        <taxon>Muribaculum</taxon>
    </lineage>
</organism>
<proteinExistence type="predicted"/>
<gene>
    <name evidence="1" type="ORF">E5990_09735</name>
</gene>
<reference evidence="1" key="1">
    <citation type="submission" date="2019-04" db="EMBL/GenBank/DDBJ databases">
        <title>Microbes associate with the intestines of laboratory mice.</title>
        <authorList>
            <person name="Navarre W."/>
            <person name="Wong E."/>
            <person name="Huang K.C."/>
            <person name="Tropini C."/>
            <person name="Ng K."/>
            <person name="Yu B."/>
        </authorList>
    </citation>
    <scope>NUCLEOTIDE SEQUENCE</scope>
    <source>
        <strain evidence="1">NM86_A22</strain>
    </source>
</reference>
<evidence type="ECO:0000313" key="2">
    <source>
        <dbReference type="Proteomes" id="UP000305401"/>
    </source>
</evidence>
<sequence>MRILIFILTTLACIATSAQNATTDTIKSTELNEIIVHGEKPHVKSKDGIMVVDLVSIVKDKPVTNIFEALSFLPGITNNDGSIGLSGASSVTVILNGELTDMPVNSIYQLLYTIPVRRLKNVEIMYTAPAKYHADGAVINIVLKTPNPIDGLMAEARIGYNQAHYASYGSALSATYAVKNWTFDINYNLSKSNIWNNEHSYSNHLYNGIQTMIDEDSRRSNYSLSNIIYASTGYNLSSKSNIKLTYSGQITSDISAKSTTFSNLGNYINNIKYLSPICYHYVVLRYSSPFGMTISGNYTNFQENRTQHLFTLPTRADMAIASNRQQINCYHIYIDQVHDINDWQLGYGIEYQHSDDHSSQNYELPTQPGFNGTTKEDVADAYISIQHTFPWGLSFNASAKGEYYHNIYKHNWNFIPQFGATYYKSPKNILQLNFTTQKIYPSYWELRGGTSYLNNYSKVAGNPMLQPYLDYSGQLSYIFMQKYVATIYVQYADKATVQLPYQLPDELKLVYQTINMNYKRTIGLNFNIPFDINHIWNATTTLNVFNQKEKADCFHDISFNNKKWIFYGALNNNIRFNQNCPVSLSVDFAYISPSIQGIANLSDMWKLDAGIKYTFGKKQCCELNLKANDIFNRWSPAMTINHAGQNYRMKIHKMTQNVKLTLIWRFNGFKPKDTSFDTSRFGTGK</sequence>
<evidence type="ECO:0000313" key="1">
    <source>
        <dbReference type="EMBL" id="THG44337.1"/>
    </source>
</evidence>
<name>A0AC61S386_9BACT</name>
<comment type="caution">
    <text evidence="1">The sequence shown here is derived from an EMBL/GenBank/DDBJ whole genome shotgun (WGS) entry which is preliminary data.</text>
</comment>
<dbReference type="Proteomes" id="UP000305401">
    <property type="component" value="Unassembled WGS sequence"/>
</dbReference>
<accession>A0AC61S386</accession>
<dbReference type="EMBL" id="SSTG01000161">
    <property type="protein sequence ID" value="THG44337.1"/>
    <property type="molecule type" value="Genomic_DNA"/>
</dbReference>
<protein>
    <submittedName>
        <fullName evidence="1">Uncharacterized protein</fullName>
    </submittedName>
</protein>